<keyword evidence="5" id="KW-0408">Iron</keyword>
<keyword evidence="2" id="KW-0479">Metal-binding</keyword>
<dbReference type="RefSeq" id="WP_205087628.1">
    <property type="nucleotide sequence ID" value="NZ_CATYZF010000011.1"/>
</dbReference>
<reference evidence="8 9" key="1">
    <citation type="journal article" date="2021" name="Sci. Rep.">
        <title>The distribution of antibiotic resistance genes in chicken gut microbiota commensals.</title>
        <authorList>
            <person name="Juricova H."/>
            <person name="Matiasovicova J."/>
            <person name="Kubasova T."/>
            <person name="Cejkova D."/>
            <person name="Rychlik I."/>
        </authorList>
    </citation>
    <scope>NUCLEOTIDE SEQUENCE [LARGE SCALE GENOMIC DNA]</scope>
    <source>
        <strain evidence="8 9">An537</strain>
    </source>
</reference>
<dbReference type="PANTHER" id="PTHR35795:SF1">
    <property type="entry name" value="BIS(5'-NUCLEOSYL)-TETRAPHOSPHATASE, SYMMETRICAL"/>
    <property type="match status" value="1"/>
</dbReference>
<feature type="domain" description="HD" evidence="7">
    <location>
        <begin position="18"/>
        <end position="133"/>
    </location>
</feature>
<keyword evidence="9" id="KW-1185">Reference proteome</keyword>
<comment type="caution">
    <text evidence="8">The sequence shown here is derived from an EMBL/GenBank/DDBJ whole genome shotgun (WGS) entry which is preliminary data.</text>
</comment>
<dbReference type="InterPro" id="IPR006675">
    <property type="entry name" value="HDIG_dom"/>
</dbReference>
<dbReference type="CDD" id="cd00077">
    <property type="entry name" value="HDc"/>
    <property type="match status" value="1"/>
</dbReference>
<dbReference type="Proteomes" id="UP000707138">
    <property type="component" value="Unassembled WGS sequence"/>
</dbReference>
<dbReference type="NCBIfam" id="TIGR00488">
    <property type="entry name" value="bis(5'-nucleosyl)-tetraphosphatase (symmetrical) YqeK"/>
    <property type="match status" value="1"/>
</dbReference>
<evidence type="ECO:0000259" key="7">
    <source>
        <dbReference type="PROSITE" id="PS51831"/>
    </source>
</evidence>
<comment type="catalytic activity">
    <reaction evidence="6">
        <text>P(1),P(4)-bis(5'-adenosyl) tetraphosphate + H2O = 2 ADP + 2 H(+)</text>
        <dbReference type="Rhea" id="RHEA:24252"/>
        <dbReference type="ChEBI" id="CHEBI:15377"/>
        <dbReference type="ChEBI" id="CHEBI:15378"/>
        <dbReference type="ChEBI" id="CHEBI:58141"/>
        <dbReference type="ChEBI" id="CHEBI:456216"/>
        <dbReference type="EC" id="3.6.1.41"/>
    </reaction>
</comment>
<evidence type="ECO:0000313" key="8">
    <source>
        <dbReference type="EMBL" id="MBM6912495.1"/>
    </source>
</evidence>
<dbReference type="Gene3D" id="1.10.3210.10">
    <property type="entry name" value="Hypothetical protein af1432"/>
    <property type="match status" value="1"/>
</dbReference>
<sequence>MTMEDIYNDLKRRISPKRFTHIMGVTKTAEILAKRYGADPDKAYLAGLLHDCAKELPLRQMQAMVDEANVLVDRAVYENGALLHGLAGAVMARDYYGIDDEEVLEAIRVHTTGKVGMSALDKVVFLADYIEPSRKFPGVDALRKLAFIDLDEAVLAGYDSTIAHLLEQKLSIYFKTILGRNDCLAQMKRSR</sequence>
<evidence type="ECO:0000256" key="4">
    <source>
        <dbReference type="ARBA" id="ARBA00022801"/>
    </source>
</evidence>
<dbReference type="Pfam" id="PF01966">
    <property type="entry name" value="HD"/>
    <property type="match status" value="1"/>
</dbReference>
<dbReference type="SMART" id="SM00471">
    <property type="entry name" value="HDc"/>
    <property type="match status" value="1"/>
</dbReference>
<dbReference type="InterPro" id="IPR006674">
    <property type="entry name" value="HD_domain"/>
</dbReference>
<keyword evidence="3" id="KW-0547">Nucleotide-binding</keyword>
<keyword evidence="4 8" id="KW-0378">Hydrolase</keyword>
<evidence type="ECO:0000256" key="5">
    <source>
        <dbReference type="ARBA" id="ARBA00023004"/>
    </source>
</evidence>
<proteinExistence type="predicted"/>
<evidence type="ECO:0000256" key="3">
    <source>
        <dbReference type="ARBA" id="ARBA00022741"/>
    </source>
</evidence>
<name>A0ABS2GFI6_9FIRM</name>
<dbReference type="SUPFAM" id="SSF109604">
    <property type="entry name" value="HD-domain/PDEase-like"/>
    <property type="match status" value="1"/>
</dbReference>
<dbReference type="PROSITE" id="PS51831">
    <property type="entry name" value="HD"/>
    <property type="match status" value="1"/>
</dbReference>
<dbReference type="GO" id="GO:0008803">
    <property type="term" value="F:bis(5'-nucleosyl)-tetraphosphatase (symmetrical) activity"/>
    <property type="evidence" value="ECO:0007669"/>
    <property type="project" value="UniProtKB-EC"/>
</dbReference>
<dbReference type="NCBIfam" id="TIGR00277">
    <property type="entry name" value="HDIG"/>
    <property type="match status" value="1"/>
</dbReference>
<dbReference type="EMBL" id="JACJLA010000005">
    <property type="protein sequence ID" value="MBM6912495.1"/>
    <property type="molecule type" value="Genomic_DNA"/>
</dbReference>
<organism evidence="8 9">
    <name type="scientific">Veillonella magna</name>
    <dbReference type="NCBI Taxonomy" id="464322"/>
    <lineage>
        <taxon>Bacteria</taxon>
        <taxon>Bacillati</taxon>
        <taxon>Bacillota</taxon>
        <taxon>Negativicutes</taxon>
        <taxon>Veillonellales</taxon>
        <taxon>Veillonellaceae</taxon>
        <taxon>Veillonella</taxon>
    </lineage>
</organism>
<dbReference type="InterPro" id="IPR051094">
    <property type="entry name" value="Diverse_Catalytic_Enzymes"/>
</dbReference>
<accession>A0ABS2GFI6</accession>
<gene>
    <name evidence="8" type="primary">yqeK</name>
    <name evidence="8" type="ORF">H6A01_04025</name>
</gene>
<evidence type="ECO:0000313" key="9">
    <source>
        <dbReference type="Proteomes" id="UP000707138"/>
    </source>
</evidence>
<dbReference type="InterPro" id="IPR003607">
    <property type="entry name" value="HD/PDEase_dom"/>
</dbReference>
<evidence type="ECO:0000256" key="1">
    <source>
        <dbReference type="ARBA" id="ARBA00012506"/>
    </source>
</evidence>
<dbReference type="PANTHER" id="PTHR35795">
    <property type="entry name" value="SLR1885 PROTEIN"/>
    <property type="match status" value="1"/>
</dbReference>
<dbReference type="EC" id="3.6.1.41" evidence="1"/>
<evidence type="ECO:0000256" key="6">
    <source>
        <dbReference type="ARBA" id="ARBA00049417"/>
    </source>
</evidence>
<dbReference type="InterPro" id="IPR005249">
    <property type="entry name" value="YqeK"/>
</dbReference>
<protein>
    <recommendedName>
        <fullName evidence="1">bis(5'-nucleosyl)-tetraphosphatase (symmetrical)</fullName>
        <ecNumber evidence="1">3.6.1.41</ecNumber>
    </recommendedName>
</protein>
<evidence type="ECO:0000256" key="2">
    <source>
        <dbReference type="ARBA" id="ARBA00022723"/>
    </source>
</evidence>